<name>A0A1D6QRW1_MAIZE</name>
<proteinExistence type="predicted"/>
<feature type="compositionally biased region" description="Basic and acidic residues" evidence="1">
    <location>
        <begin position="130"/>
        <end position="143"/>
    </location>
</feature>
<reference evidence="2" key="1">
    <citation type="submission" date="2015-12" db="EMBL/GenBank/DDBJ databases">
        <title>Update maize B73 reference genome by single molecule sequencing technologies.</title>
        <authorList>
            <consortium name="Maize Genome Sequencing Project"/>
            <person name="Ware D."/>
        </authorList>
    </citation>
    <scope>NUCLEOTIDE SEQUENCE</scope>
    <source>
        <tissue evidence="2">Seedling</tissue>
    </source>
</reference>
<protein>
    <submittedName>
        <fullName evidence="2">Nucleolin</fullName>
    </submittedName>
</protein>
<sequence>MEALFGSNNHGGHKAADLASLIITQVALEVPRLVRWLSTASRILGSTPCGSEFRAGVENIPLVCPTQKHRISLALPSRELQWSGGPCHCLRSAMEELSRVGVEGVVVAVILHNEIFTSGGDQNLITRILGKSEDETNPENKDDGESDDDNDDEGDDDDAENEEEDDGGDEGSDDNENEEDDDGDDDDPAANGEGGSDDDEDDGGEDEEDDDDDDDDGDDGNEEEEEESEEDDDDDEVPQPPTKKRK</sequence>
<accession>A0A1D6QRW1</accession>
<dbReference type="PANTHER" id="PTHR35711:SF12">
    <property type="entry name" value="OS02G0184100 PROTEIN"/>
    <property type="match status" value="1"/>
</dbReference>
<dbReference type="InParanoid" id="A0A1D6QRW1"/>
<dbReference type="EMBL" id="CM000780">
    <property type="protein sequence ID" value="AQK60228.1"/>
    <property type="molecule type" value="Genomic_DNA"/>
</dbReference>
<feature type="region of interest" description="Disordered" evidence="1">
    <location>
        <begin position="130"/>
        <end position="246"/>
    </location>
</feature>
<evidence type="ECO:0000256" key="1">
    <source>
        <dbReference type="SAM" id="MobiDB-lite"/>
    </source>
</evidence>
<dbReference type="IntAct" id="A0A1D6QRW1">
    <property type="interactions" value="3"/>
</dbReference>
<feature type="compositionally biased region" description="Acidic residues" evidence="1">
    <location>
        <begin position="144"/>
        <end position="188"/>
    </location>
</feature>
<feature type="compositionally biased region" description="Acidic residues" evidence="1">
    <location>
        <begin position="195"/>
        <end position="237"/>
    </location>
</feature>
<dbReference type="eggNOG" id="ENOG502SWXD">
    <property type="taxonomic scope" value="Eukaryota"/>
</dbReference>
<dbReference type="AlphaFoldDB" id="A0A1D6QRW1"/>
<evidence type="ECO:0000313" key="2">
    <source>
        <dbReference type="EMBL" id="AQK60228.1"/>
    </source>
</evidence>
<dbReference type="PANTHER" id="PTHR35711">
    <property type="entry name" value="EXPRESSED PROTEIN"/>
    <property type="match status" value="1"/>
</dbReference>
<gene>
    <name evidence="2" type="ORF">ZEAMMB73_Zm00001d053728</name>
</gene>
<organism evidence="2">
    <name type="scientific">Zea mays</name>
    <name type="common">Maize</name>
    <dbReference type="NCBI Taxonomy" id="4577"/>
    <lineage>
        <taxon>Eukaryota</taxon>
        <taxon>Viridiplantae</taxon>
        <taxon>Streptophyta</taxon>
        <taxon>Embryophyta</taxon>
        <taxon>Tracheophyta</taxon>
        <taxon>Spermatophyta</taxon>
        <taxon>Magnoliopsida</taxon>
        <taxon>Liliopsida</taxon>
        <taxon>Poales</taxon>
        <taxon>Poaceae</taxon>
        <taxon>PACMAD clade</taxon>
        <taxon>Panicoideae</taxon>
        <taxon>Andropogonodae</taxon>
        <taxon>Andropogoneae</taxon>
        <taxon>Tripsacinae</taxon>
        <taxon>Zea</taxon>
    </lineage>
</organism>